<dbReference type="EMBL" id="AP018174">
    <property type="protein sequence ID" value="BAY19304.1"/>
    <property type="molecule type" value="Genomic_DNA"/>
</dbReference>
<feature type="domain" description="Molybdopterin oxidoreductase" evidence="4">
    <location>
        <begin position="116"/>
        <end position="559"/>
    </location>
</feature>
<dbReference type="InterPro" id="IPR010046">
    <property type="entry name" value="Mopterin_OxRdtse_a_bac"/>
</dbReference>
<reference evidence="6 7" key="1">
    <citation type="submission" date="2017-06" db="EMBL/GenBank/DDBJ databases">
        <title>Genome sequencing of cyanobaciteial culture collection at National Institute for Environmental Studies (NIES).</title>
        <authorList>
            <person name="Hirose Y."/>
            <person name="Shimura Y."/>
            <person name="Fujisawa T."/>
            <person name="Nakamura Y."/>
            <person name="Kawachi M."/>
        </authorList>
    </citation>
    <scope>NUCLEOTIDE SEQUENCE [LARGE SCALE GENOMIC DNA]</scope>
    <source>
        <strain evidence="6 7">NIES-21</strain>
    </source>
</reference>
<dbReference type="NCBIfam" id="TIGR01701">
    <property type="entry name" value="Fdhalpha-like"/>
    <property type="match status" value="1"/>
</dbReference>
<dbReference type="Pfam" id="PF01568">
    <property type="entry name" value="Molydop_binding"/>
    <property type="match status" value="1"/>
</dbReference>
<accession>A0A1Z4GP85</accession>
<keyword evidence="3" id="KW-0411">Iron-sulfur</keyword>
<dbReference type="InterPro" id="IPR006656">
    <property type="entry name" value="Mopterin_OxRdtase"/>
</dbReference>
<dbReference type="PANTHER" id="PTHR43105:SF4">
    <property type="entry name" value="PROTEIN YDEP"/>
    <property type="match status" value="1"/>
</dbReference>
<keyword evidence="7" id="KW-1185">Reference proteome</keyword>
<dbReference type="InterPro" id="IPR050123">
    <property type="entry name" value="Prok_molybdopt-oxidoreductase"/>
</dbReference>
<evidence type="ECO:0000256" key="2">
    <source>
        <dbReference type="ARBA" id="ARBA00023004"/>
    </source>
</evidence>
<evidence type="ECO:0000313" key="6">
    <source>
        <dbReference type="EMBL" id="BAY19304.1"/>
    </source>
</evidence>
<dbReference type="InterPro" id="IPR041953">
    <property type="entry name" value="YdeP_MopB"/>
</dbReference>
<dbReference type="GO" id="GO:0016020">
    <property type="term" value="C:membrane"/>
    <property type="evidence" value="ECO:0007669"/>
    <property type="project" value="TreeGrafter"/>
</dbReference>
<dbReference type="Proteomes" id="UP000218287">
    <property type="component" value="Chromosome"/>
</dbReference>
<dbReference type="OrthoDB" id="9805142at2"/>
<dbReference type="SUPFAM" id="SSF53706">
    <property type="entry name" value="Formate dehydrogenase/DMSO reductase, domains 1-3"/>
    <property type="match status" value="1"/>
</dbReference>
<feature type="domain" description="Molybdopterin dinucleotide-binding" evidence="5">
    <location>
        <begin position="638"/>
        <end position="734"/>
    </location>
</feature>
<dbReference type="GO" id="GO:0051539">
    <property type="term" value="F:4 iron, 4 sulfur cluster binding"/>
    <property type="evidence" value="ECO:0007669"/>
    <property type="project" value="InterPro"/>
</dbReference>
<keyword evidence="2" id="KW-0408">Iron</keyword>
<dbReference type="Pfam" id="PF00384">
    <property type="entry name" value="Molybdopterin"/>
    <property type="match status" value="1"/>
</dbReference>
<name>A0A1Z4GP85_9CYAN</name>
<evidence type="ECO:0000256" key="1">
    <source>
        <dbReference type="ARBA" id="ARBA00022723"/>
    </source>
</evidence>
<evidence type="ECO:0000313" key="7">
    <source>
        <dbReference type="Proteomes" id="UP000218287"/>
    </source>
</evidence>
<dbReference type="Gene3D" id="3.40.228.10">
    <property type="entry name" value="Dimethylsulfoxide Reductase, domain 2"/>
    <property type="match status" value="1"/>
</dbReference>
<dbReference type="GO" id="GO:0043546">
    <property type="term" value="F:molybdopterin cofactor binding"/>
    <property type="evidence" value="ECO:0007669"/>
    <property type="project" value="InterPro"/>
</dbReference>
<dbReference type="CDD" id="cd02767">
    <property type="entry name" value="MopB_ydeP"/>
    <property type="match status" value="1"/>
</dbReference>
<dbReference type="PIRSF" id="PIRSF000144">
    <property type="entry name" value="CbbBc"/>
    <property type="match status" value="1"/>
</dbReference>
<sequence length="741" mass="82523">MLPKPKKYWTPQHWASWKPFGIGEQYPNNYWEVFRAIWLSRHKLPYTWKILNRGVCDGCALGTTGMKDWTLDGIHLCNVRLRLLQMNTMPAFDPHLLQDVSQLQTLKSSQLRNLGRLPYPMMRQHGEKGFRRVSWDEALDLIASRIRATTPDRLSFYITSRGTVNETYYTTQKAVRAMGCNNIDNAARICHSPSTAGLKSSLGAGATTCSYKDWIGTDLLVFIGSNVANNQPVTVKYLHYAKKAGTKIVVINTYREPGMERYWVPSIIESALFGTKFAEDFFLVNTGGDMAFLNGTIKHLIAYGWVDQSFIDSYTTGFAELKASLEQQSWEELERLSGASRYDMHAFAQMVAAANKAVFVWSMGITQHECGEDNVRSIINLALTKGFVGREGCGLMPIRGHSGVQGGAEMGCYATVFPGGKPINPENAAHLSQQWGFEVPSTTGLIAPQMIDAAYDKQLDVLFSVGGNFLEVLPEPDYVEGALQNLPLRVHLDIVLSSQMLVEPADTVVLLPATTRYEVPGGVTETTTERRIIFSPEIPGPRIGEAQPEWEVFMELAKRVRPDLAEKIDFQDTAAIRQEIAQVVPLYAGIQHLQQAGDQFQYGGSHLCFGWNFATPDGKAHFTPLSPAVKKIPEGCFLVSTRRGKQFNSMVQERKDAITGAFREAVLINGADAAKLNLQDGDEVILQNELGELPGKIYIAPIQRGNLQVHWPEGNVLLDKSKRSLEGVPDYNAVVRLEKRN</sequence>
<dbReference type="Gene3D" id="3.40.50.740">
    <property type="match status" value="1"/>
</dbReference>
<dbReference type="GO" id="GO:0030151">
    <property type="term" value="F:molybdenum ion binding"/>
    <property type="evidence" value="ECO:0007669"/>
    <property type="project" value="InterPro"/>
</dbReference>
<protein>
    <submittedName>
        <fullName evidence="6">Molybdopterin-dependent oxidoreductase alpha subunit</fullName>
    </submittedName>
</protein>
<keyword evidence="1" id="KW-0479">Metal-binding</keyword>
<dbReference type="AlphaFoldDB" id="A0A1Z4GP85"/>
<gene>
    <name evidence="6" type="ORF">NIES21_51640</name>
</gene>
<evidence type="ECO:0000259" key="4">
    <source>
        <dbReference type="Pfam" id="PF00384"/>
    </source>
</evidence>
<dbReference type="InterPro" id="IPR006657">
    <property type="entry name" value="MoPterin_dinucl-bd_dom"/>
</dbReference>
<dbReference type="GO" id="GO:0008863">
    <property type="term" value="F:formate dehydrogenase (NAD+) activity"/>
    <property type="evidence" value="ECO:0007669"/>
    <property type="project" value="InterPro"/>
</dbReference>
<dbReference type="InterPro" id="IPR009010">
    <property type="entry name" value="Asp_de-COase-like_dom_sf"/>
</dbReference>
<evidence type="ECO:0000256" key="3">
    <source>
        <dbReference type="ARBA" id="ARBA00023014"/>
    </source>
</evidence>
<evidence type="ECO:0000259" key="5">
    <source>
        <dbReference type="Pfam" id="PF01568"/>
    </source>
</evidence>
<dbReference type="PANTHER" id="PTHR43105">
    <property type="entry name" value="RESPIRATORY NITRATE REDUCTASE"/>
    <property type="match status" value="1"/>
</dbReference>
<organism evidence="6 7">
    <name type="scientific">Anabaenopsis circularis NIES-21</name>
    <dbReference type="NCBI Taxonomy" id="1085406"/>
    <lineage>
        <taxon>Bacteria</taxon>
        <taxon>Bacillati</taxon>
        <taxon>Cyanobacteriota</taxon>
        <taxon>Cyanophyceae</taxon>
        <taxon>Nostocales</taxon>
        <taxon>Nodulariaceae</taxon>
        <taxon>Anabaenopsis</taxon>
    </lineage>
</organism>
<dbReference type="SUPFAM" id="SSF50692">
    <property type="entry name" value="ADC-like"/>
    <property type="match status" value="1"/>
</dbReference>
<proteinExistence type="predicted"/>
<dbReference type="Gene3D" id="2.40.40.20">
    <property type="match status" value="1"/>
</dbReference>